<protein>
    <submittedName>
        <fullName evidence="2">Uncharacterized protein</fullName>
    </submittedName>
</protein>
<evidence type="ECO:0000313" key="2">
    <source>
        <dbReference type="EMBL" id="KAJ8312700.1"/>
    </source>
</evidence>
<keyword evidence="3" id="KW-1185">Reference proteome</keyword>
<accession>A0ABQ9F8S9</accession>
<dbReference type="Proteomes" id="UP001217089">
    <property type="component" value="Unassembled WGS sequence"/>
</dbReference>
<comment type="caution">
    <text evidence="2">The sequence shown here is derived from an EMBL/GenBank/DDBJ whole genome shotgun (WGS) entry which is preliminary data.</text>
</comment>
<keyword evidence="1" id="KW-0812">Transmembrane</keyword>
<keyword evidence="1" id="KW-1133">Transmembrane helix</keyword>
<feature type="transmembrane region" description="Helical" evidence="1">
    <location>
        <begin position="196"/>
        <end position="213"/>
    </location>
</feature>
<feature type="transmembrane region" description="Helical" evidence="1">
    <location>
        <begin position="168"/>
        <end position="190"/>
    </location>
</feature>
<keyword evidence="1" id="KW-0472">Membrane</keyword>
<name>A0ABQ9F8S9_TEGGR</name>
<gene>
    <name evidence="2" type="ORF">KUTeg_010073</name>
</gene>
<dbReference type="EMBL" id="JARBDR010000440">
    <property type="protein sequence ID" value="KAJ8312700.1"/>
    <property type="molecule type" value="Genomic_DNA"/>
</dbReference>
<organism evidence="2 3">
    <name type="scientific">Tegillarca granosa</name>
    <name type="common">Malaysian cockle</name>
    <name type="synonym">Anadara granosa</name>
    <dbReference type="NCBI Taxonomy" id="220873"/>
    <lineage>
        <taxon>Eukaryota</taxon>
        <taxon>Metazoa</taxon>
        <taxon>Spiralia</taxon>
        <taxon>Lophotrochozoa</taxon>
        <taxon>Mollusca</taxon>
        <taxon>Bivalvia</taxon>
        <taxon>Autobranchia</taxon>
        <taxon>Pteriomorphia</taxon>
        <taxon>Arcoida</taxon>
        <taxon>Arcoidea</taxon>
        <taxon>Arcidae</taxon>
        <taxon>Tegillarca</taxon>
    </lineage>
</organism>
<sequence length="246" mass="29075">MNLYIHLPTNYSCLVTVSLLFSSFVSIVAYFNIDELGVTIQDPTALENRNFNHFFSSLKTTHLKRLFKKYNIKPKYLTIKLFVLVEFSNYLCLRTNSLQQVHHNTQETFNIYIYIFVFIKNLTFIVIFSVYSKHAYRAIFVQFSFVHDVTLGKLCCFTGLKARTYSAILINVYLKYLSLFNELVIIFSAFRSSFRFLLLITLTYNFYKIPFLLRLSCNEILYYLTKTCCLSFFYFAASLYIDYMEG</sequence>
<evidence type="ECO:0000313" key="3">
    <source>
        <dbReference type="Proteomes" id="UP001217089"/>
    </source>
</evidence>
<feature type="transmembrane region" description="Helical" evidence="1">
    <location>
        <begin position="220"/>
        <end position="241"/>
    </location>
</feature>
<feature type="transmembrane region" description="Helical" evidence="1">
    <location>
        <begin position="12"/>
        <end position="33"/>
    </location>
</feature>
<reference evidence="2 3" key="1">
    <citation type="submission" date="2022-12" db="EMBL/GenBank/DDBJ databases">
        <title>Chromosome-level genome of Tegillarca granosa.</title>
        <authorList>
            <person name="Kim J."/>
        </authorList>
    </citation>
    <scope>NUCLEOTIDE SEQUENCE [LARGE SCALE GENOMIC DNA]</scope>
    <source>
        <strain evidence="2">Teg-2019</strain>
        <tissue evidence="2">Adductor muscle</tissue>
    </source>
</reference>
<feature type="non-terminal residue" evidence="2">
    <location>
        <position position="246"/>
    </location>
</feature>
<feature type="transmembrane region" description="Helical" evidence="1">
    <location>
        <begin position="111"/>
        <end position="131"/>
    </location>
</feature>
<evidence type="ECO:0000256" key="1">
    <source>
        <dbReference type="SAM" id="Phobius"/>
    </source>
</evidence>
<proteinExistence type="predicted"/>